<dbReference type="Proteomes" id="UP000026960">
    <property type="component" value="Chromosome 5"/>
</dbReference>
<accession>A0A0D3G4J9</accession>
<dbReference type="Gramene" id="OBART05G07380.1">
    <property type="protein sequence ID" value="OBART05G07380.1"/>
    <property type="gene ID" value="OBART05G07380"/>
</dbReference>
<feature type="region of interest" description="Disordered" evidence="1">
    <location>
        <begin position="1"/>
        <end position="20"/>
    </location>
</feature>
<proteinExistence type="predicted"/>
<dbReference type="AlphaFoldDB" id="A0A0D3G4J9"/>
<reference evidence="2" key="1">
    <citation type="journal article" date="2009" name="Rice">
        <title>De Novo Next Generation Sequencing of Plant Genomes.</title>
        <authorList>
            <person name="Rounsley S."/>
            <person name="Marri P.R."/>
            <person name="Yu Y."/>
            <person name="He R."/>
            <person name="Sisneros N."/>
            <person name="Goicoechea J.L."/>
            <person name="Lee S.J."/>
            <person name="Angelova A."/>
            <person name="Kudrna D."/>
            <person name="Luo M."/>
            <person name="Affourtit J."/>
            <person name="Desany B."/>
            <person name="Knight J."/>
            <person name="Niazi F."/>
            <person name="Egholm M."/>
            <person name="Wing R.A."/>
        </authorList>
    </citation>
    <scope>NUCLEOTIDE SEQUENCE [LARGE SCALE GENOMIC DNA]</scope>
    <source>
        <strain evidence="2">cv. IRGC 105608</strain>
    </source>
</reference>
<organism evidence="2">
    <name type="scientific">Oryza barthii</name>
    <dbReference type="NCBI Taxonomy" id="65489"/>
    <lineage>
        <taxon>Eukaryota</taxon>
        <taxon>Viridiplantae</taxon>
        <taxon>Streptophyta</taxon>
        <taxon>Embryophyta</taxon>
        <taxon>Tracheophyta</taxon>
        <taxon>Spermatophyta</taxon>
        <taxon>Magnoliopsida</taxon>
        <taxon>Liliopsida</taxon>
        <taxon>Poales</taxon>
        <taxon>Poaceae</taxon>
        <taxon>BOP clade</taxon>
        <taxon>Oryzoideae</taxon>
        <taxon>Oryzeae</taxon>
        <taxon>Oryzinae</taxon>
        <taxon>Oryza</taxon>
    </lineage>
</organism>
<evidence type="ECO:0000313" key="2">
    <source>
        <dbReference type="EnsemblPlants" id="OBART05G07380.1"/>
    </source>
</evidence>
<sequence>MVKIPNTRPDPGGSPGDSVPLLVGDCCEKAVHSGGAAMPGGGAVVHGGVGGDAGRGEEVAGANAEEAAGVSMGSACAGEEEARTGLRRRFSVIVARLNLSAPSQATAP</sequence>
<evidence type="ECO:0000256" key="1">
    <source>
        <dbReference type="SAM" id="MobiDB-lite"/>
    </source>
</evidence>
<reference evidence="2" key="2">
    <citation type="submission" date="2015-03" db="UniProtKB">
        <authorList>
            <consortium name="EnsemblPlants"/>
        </authorList>
    </citation>
    <scope>IDENTIFICATION</scope>
</reference>
<dbReference type="HOGENOM" id="CLU_2200975_0_0_1"/>
<keyword evidence="3" id="KW-1185">Reference proteome</keyword>
<evidence type="ECO:0000313" key="3">
    <source>
        <dbReference type="Proteomes" id="UP000026960"/>
    </source>
</evidence>
<dbReference type="PaxDb" id="65489-OBART05G07380.1"/>
<name>A0A0D3G4J9_9ORYZ</name>
<protein>
    <submittedName>
        <fullName evidence="2">Uncharacterized protein</fullName>
    </submittedName>
</protein>
<dbReference type="EnsemblPlants" id="OBART05G07380.1">
    <property type="protein sequence ID" value="OBART05G07380.1"/>
    <property type="gene ID" value="OBART05G07380"/>
</dbReference>